<name>A0A917BVJ2_9ACTN</name>
<evidence type="ECO:0000256" key="1">
    <source>
        <dbReference type="ARBA" id="ARBA00022679"/>
    </source>
</evidence>
<gene>
    <name evidence="6" type="ORF">GCM10011519_35320</name>
</gene>
<evidence type="ECO:0000313" key="7">
    <source>
        <dbReference type="Proteomes" id="UP000649179"/>
    </source>
</evidence>
<accession>A0A917BVJ2</accession>
<dbReference type="GO" id="GO:0016020">
    <property type="term" value="C:membrane"/>
    <property type="evidence" value="ECO:0007669"/>
    <property type="project" value="InterPro"/>
</dbReference>
<dbReference type="InterPro" id="IPR011712">
    <property type="entry name" value="Sig_transdc_His_kin_sub3_dim/P"/>
</dbReference>
<comment type="caution">
    <text evidence="6">The sequence shown here is derived from an EMBL/GenBank/DDBJ whole genome shotgun (WGS) entry which is preliminary data.</text>
</comment>
<dbReference type="CDD" id="cd16917">
    <property type="entry name" value="HATPase_UhpB-NarQ-NarX-like"/>
    <property type="match status" value="1"/>
</dbReference>
<evidence type="ECO:0000313" key="6">
    <source>
        <dbReference type="EMBL" id="GGF58408.1"/>
    </source>
</evidence>
<keyword evidence="3" id="KW-0902">Two-component regulatory system</keyword>
<protein>
    <recommendedName>
        <fullName evidence="5">Signal transduction histidine kinase subgroup 3 dimerisation and phosphoacceptor domain-containing protein</fullName>
    </recommendedName>
</protein>
<dbReference type="SUPFAM" id="SSF55874">
    <property type="entry name" value="ATPase domain of HSP90 chaperone/DNA topoisomerase II/histidine kinase"/>
    <property type="match status" value="1"/>
</dbReference>
<proteinExistence type="predicted"/>
<keyword evidence="4" id="KW-0812">Transmembrane</keyword>
<keyword evidence="2" id="KW-0418">Kinase</keyword>
<dbReference type="GO" id="GO:0000155">
    <property type="term" value="F:phosphorelay sensor kinase activity"/>
    <property type="evidence" value="ECO:0007669"/>
    <property type="project" value="InterPro"/>
</dbReference>
<evidence type="ECO:0000256" key="3">
    <source>
        <dbReference type="ARBA" id="ARBA00023012"/>
    </source>
</evidence>
<organism evidence="6 7">
    <name type="scientific">Marmoricola endophyticus</name>
    <dbReference type="NCBI Taxonomy" id="2040280"/>
    <lineage>
        <taxon>Bacteria</taxon>
        <taxon>Bacillati</taxon>
        <taxon>Actinomycetota</taxon>
        <taxon>Actinomycetes</taxon>
        <taxon>Propionibacteriales</taxon>
        <taxon>Nocardioidaceae</taxon>
        <taxon>Marmoricola</taxon>
    </lineage>
</organism>
<dbReference type="EMBL" id="BMKQ01000002">
    <property type="protein sequence ID" value="GGF58408.1"/>
    <property type="molecule type" value="Genomic_DNA"/>
</dbReference>
<keyword evidence="4" id="KW-1133">Transmembrane helix</keyword>
<feature type="transmembrane region" description="Helical" evidence="4">
    <location>
        <begin position="155"/>
        <end position="173"/>
    </location>
</feature>
<keyword evidence="4" id="KW-0472">Membrane</keyword>
<dbReference type="Pfam" id="PF07730">
    <property type="entry name" value="HisKA_3"/>
    <property type="match status" value="1"/>
</dbReference>
<dbReference type="Proteomes" id="UP000649179">
    <property type="component" value="Unassembled WGS sequence"/>
</dbReference>
<reference evidence="6" key="1">
    <citation type="journal article" date="2014" name="Int. J. Syst. Evol. Microbiol.">
        <title>Complete genome sequence of Corynebacterium casei LMG S-19264T (=DSM 44701T), isolated from a smear-ripened cheese.</title>
        <authorList>
            <consortium name="US DOE Joint Genome Institute (JGI-PGF)"/>
            <person name="Walter F."/>
            <person name="Albersmeier A."/>
            <person name="Kalinowski J."/>
            <person name="Ruckert C."/>
        </authorList>
    </citation>
    <scope>NUCLEOTIDE SEQUENCE</scope>
    <source>
        <strain evidence="6">CGMCC 1.16067</strain>
    </source>
</reference>
<dbReference type="InterPro" id="IPR050482">
    <property type="entry name" value="Sensor_HK_TwoCompSys"/>
</dbReference>
<dbReference type="PANTHER" id="PTHR24421">
    <property type="entry name" value="NITRATE/NITRITE SENSOR PROTEIN NARX-RELATED"/>
    <property type="match status" value="1"/>
</dbReference>
<evidence type="ECO:0000259" key="5">
    <source>
        <dbReference type="Pfam" id="PF07730"/>
    </source>
</evidence>
<feature type="domain" description="Signal transduction histidine kinase subgroup 3 dimerisation and phosphoacceptor" evidence="5">
    <location>
        <begin position="194"/>
        <end position="259"/>
    </location>
</feature>
<dbReference type="PANTHER" id="PTHR24421:SF63">
    <property type="entry name" value="SENSOR HISTIDINE KINASE DESK"/>
    <property type="match status" value="1"/>
</dbReference>
<evidence type="ECO:0000256" key="2">
    <source>
        <dbReference type="ARBA" id="ARBA00022777"/>
    </source>
</evidence>
<dbReference type="GO" id="GO:0046983">
    <property type="term" value="F:protein dimerization activity"/>
    <property type="evidence" value="ECO:0007669"/>
    <property type="project" value="InterPro"/>
</dbReference>
<dbReference type="AlphaFoldDB" id="A0A917BVJ2"/>
<feature type="transmembrane region" description="Helical" evidence="4">
    <location>
        <begin position="47"/>
        <end position="69"/>
    </location>
</feature>
<dbReference type="InterPro" id="IPR036890">
    <property type="entry name" value="HATPase_C_sf"/>
</dbReference>
<feature type="transmembrane region" description="Helical" evidence="4">
    <location>
        <begin position="90"/>
        <end position="123"/>
    </location>
</feature>
<keyword evidence="1" id="KW-0808">Transferase</keyword>
<dbReference type="Gene3D" id="3.30.565.10">
    <property type="entry name" value="Histidine kinase-like ATPase, C-terminal domain"/>
    <property type="match status" value="1"/>
</dbReference>
<dbReference type="Gene3D" id="1.20.5.1930">
    <property type="match status" value="1"/>
</dbReference>
<feature type="transmembrane region" description="Helical" evidence="4">
    <location>
        <begin position="21"/>
        <end position="41"/>
    </location>
</feature>
<keyword evidence="7" id="KW-1185">Reference proteome</keyword>
<evidence type="ECO:0000256" key="4">
    <source>
        <dbReference type="SAM" id="Phobius"/>
    </source>
</evidence>
<sequence>MAFVDLRPSRGWGPDTAPGRVGLFWISIWTLFLLQPLATGWQERDRWTGWVGMVLVVAFAVVYVGTFGYQRRRMHAGTFALPTRQGLAVFALLVALAVAQCALLGQSGTASAVYLCVLSVMILDHALRWWLVALTLAVTYAAGILVPGWERDTSLLLAMLAASVAVYGVQHMIAGNVRLRLADDQNQRLAVADERNRFARDLHDILGHSLTVIRVKAELAGRLVDADPPRARAELEDLERLAREALGDVRRAVEGYRELTLPGELTRARAALRAAEIEADLPNSTDEIPGDLRELFAWTVREGVTNVVRHSGARRCVVRLSPTSAEVRDDGRGLAGETAGDGNGLLGLRERASALGATVVCRPGEPKGHTLQVLVGTP</sequence>
<reference evidence="6" key="2">
    <citation type="submission" date="2020-09" db="EMBL/GenBank/DDBJ databases">
        <authorList>
            <person name="Sun Q."/>
            <person name="Zhou Y."/>
        </authorList>
    </citation>
    <scope>NUCLEOTIDE SEQUENCE</scope>
    <source>
        <strain evidence="6">CGMCC 1.16067</strain>
    </source>
</reference>
<feature type="transmembrane region" description="Helical" evidence="4">
    <location>
        <begin position="129"/>
        <end position="148"/>
    </location>
</feature>